<evidence type="ECO:0000313" key="2">
    <source>
        <dbReference type="Proteomes" id="UP000662873"/>
    </source>
</evidence>
<sequence length="106" mass="11834">MLLQNQGTLRARLRGHILLSETAIESGDLERWAYVIPDDEMIPAGLYVLVSTGAGVSHWARTKDGAHVYHAYMDRSASVWSRSEGPVHLSSLQQSFCGRREALLLR</sequence>
<proteinExistence type="predicted"/>
<dbReference type="KEGG" id="npy:NPRO_15630"/>
<dbReference type="Proteomes" id="UP000662873">
    <property type="component" value="Chromosome"/>
</dbReference>
<evidence type="ECO:0000313" key="1">
    <source>
        <dbReference type="EMBL" id="BBO23968.1"/>
    </source>
</evidence>
<gene>
    <name evidence="1" type="ORF">NPRO_15630</name>
</gene>
<accession>A0A809RBF4</accession>
<dbReference type="EMBL" id="AP021858">
    <property type="protein sequence ID" value="BBO23968.1"/>
    <property type="molecule type" value="Genomic_DNA"/>
</dbReference>
<organism evidence="1 2">
    <name type="scientific">Candidatus Nitrosymbiomonas proteolyticus</name>
    <dbReference type="NCBI Taxonomy" id="2608984"/>
    <lineage>
        <taxon>Bacteria</taxon>
        <taxon>Bacillati</taxon>
        <taxon>Armatimonadota</taxon>
        <taxon>Armatimonadota incertae sedis</taxon>
        <taxon>Candidatus Nitrosymbiomonas</taxon>
    </lineage>
</organism>
<dbReference type="AlphaFoldDB" id="A0A809RBF4"/>
<protein>
    <submittedName>
        <fullName evidence="1">Uncharacterized protein</fullName>
    </submittedName>
</protein>
<name>A0A809RBF4_9BACT</name>
<reference evidence="1" key="1">
    <citation type="journal article" name="DNA Res.">
        <title>The physiological potential of anammox bacteria as revealed by their core genome structure.</title>
        <authorList>
            <person name="Okubo T."/>
            <person name="Toyoda A."/>
            <person name="Fukuhara K."/>
            <person name="Uchiyama I."/>
            <person name="Harigaya Y."/>
            <person name="Kuroiwa M."/>
            <person name="Suzuki T."/>
            <person name="Murakami Y."/>
            <person name="Suwa Y."/>
            <person name="Takami H."/>
        </authorList>
    </citation>
    <scope>NUCLEOTIDE SEQUENCE</scope>
    <source>
        <strain evidence="1">317325-2</strain>
    </source>
</reference>